<evidence type="ECO:0000313" key="9">
    <source>
        <dbReference type="Proteomes" id="UP000189177"/>
    </source>
</evidence>
<dbReference type="PANTHER" id="PTHR13615">
    <property type="entry name" value="GLYCOSYLTRANSFERASE-LIKE 1"/>
    <property type="match status" value="1"/>
</dbReference>
<accession>A0A1V2ZYZ4</accession>
<dbReference type="Pfam" id="PF13692">
    <property type="entry name" value="Glyco_trans_1_4"/>
    <property type="match status" value="1"/>
</dbReference>
<dbReference type="GO" id="GO:0016438">
    <property type="term" value="F:tRNA-queuosine(34) beta-mannosyltransferase activity"/>
    <property type="evidence" value="ECO:0007669"/>
    <property type="project" value="UniProtKB-EC"/>
</dbReference>
<dbReference type="InterPro" id="IPR022701">
    <property type="entry name" value="QTMAN_N"/>
</dbReference>
<evidence type="ECO:0000256" key="1">
    <source>
        <dbReference type="ARBA" id="ARBA00009481"/>
    </source>
</evidence>
<evidence type="ECO:0000256" key="6">
    <source>
        <dbReference type="ARBA" id="ARBA00048439"/>
    </source>
</evidence>
<evidence type="ECO:0000256" key="5">
    <source>
        <dbReference type="ARBA" id="ARBA00044539"/>
    </source>
</evidence>
<organism evidence="8 9">
    <name type="scientific">Thioalkalivibrio halophilus</name>
    <dbReference type="NCBI Taxonomy" id="252474"/>
    <lineage>
        <taxon>Bacteria</taxon>
        <taxon>Pseudomonadati</taxon>
        <taxon>Pseudomonadota</taxon>
        <taxon>Gammaproteobacteria</taxon>
        <taxon>Chromatiales</taxon>
        <taxon>Ectothiorhodospiraceae</taxon>
        <taxon>Thioalkalivibrio</taxon>
    </lineage>
</organism>
<comment type="catalytic activity">
    <reaction evidence="6">
        <text>queuosine(34) in tRNA(Asp) + GDP-alpha-D-mannose = O-4''-alpha-D-mannosylqueuosine(34) in tRNA(Asp) + GDP + H(+)</text>
        <dbReference type="Rhea" id="RHEA:12885"/>
        <dbReference type="Rhea" id="RHEA-COMP:18572"/>
        <dbReference type="Rhea" id="RHEA-COMP:18581"/>
        <dbReference type="ChEBI" id="CHEBI:15378"/>
        <dbReference type="ChEBI" id="CHEBI:57527"/>
        <dbReference type="ChEBI" id="CHEBI:58189"/>
        <dbReference type="ChEBI" id="CHEBI:194431"/>
        <dbReference type="ChEBI" id="CHEBI:194442"/>
        <dbReference type="EC" id="2.4.1.110"/>
    </reaction>
    <physiologicalReaction direction="left-to-right" evidence="6">
        <dbReference type="Rhea" id="RHEA:12886"/>
    </physiologicalReaction>
</comment>
<evidence type="ECO:0000259" key="7">
    <source>
        <dbReference type="Pfam" id="PF12038"/>
    </source>
</evidence>
<evidence type="ECO:0000256" key="4">
    <source>
        <dbReference type="ARBA" id="ARBA00044517"/>
    </source>
</evidence>
<dbReference type="Proteomes" id="UP000189177">
    <property type="component" value="Unassembled WGS sequence"/>
</dbReference>
<feature type="domain" description="tRNA-queuosine alpha-mannosyltransferase N-terminal" evidence="7">
    <location>
        <begin position="8"/>
        <end position="174"/>
    </location>
</feature>
<gene>
    <name evidence="8" type="ORF">B1A74_05900</name>
</gene>
<keyword evidence="9" id="KW-1185">Reference proteome</keyword>
<dbReference type="EC" id="2.4.1.110" evidence="4"/>
<keyword evidence="2" id="KW-0328">Glycosyltransferase</keyword>
<evidence type="ECO:0000256" key="3">
    <source>
        <dbReference type="ARBA" id="ARBA00022679"/>
    </source>
</evidence>
<dbReference type="RefSeq" id="WP_208855983.1">
    <property type="nucleotide sequence ID" value="NZ_MUZR01000017.1"/>
</dbReference>
<proteinExistence type="inferred from homology"/>
<keyword evidence="3 8" id="KW-0808">Transferase</keyword>
<dbReference type="AlphaFoldDB" id="A0A1V2ZYZ4"/>
<dbReference type="PANTHER" id="PTHR13615:SF3">
    <property type="entry name" value="GLYCOSYLTRANSFERASE-LIKE DOMAIN-CONTAINING PROTEIN 1"/>
    <property type="match status" value="1"/>
</dbReference>
<reference evidence="8 9" key="1">
    <citation type="submission" date="2017-02" db="EMBL/GenBank/DDBJ databases">
        <title>Genomic diversity within the haloalkaliphilic genus Thioalkalivibrio.</title>
        <authorList>
            <person name="Ahn A.-C."/>
            <person name="Meier-Kolthoff J."/>
            <person name="Overmars L."/>
            <person name="Richter M."/>
            <person name="Woyke T."/>
            <person name="Sorokin D.Y."/>
            <person name="Muyzer G."/>
        </authorList>
    </citation>
    <scope>NUCLEOTIDE SEQUENCE [LARGE SCALE GENOMIC DNA]</scope>
    <source>
        <strain evidence="8 9">HL17</strain>
    </source>
</reference>
<dbReference type="EMBL" id="MUZR01000017">
    <property type="protein sequence ID" value="OOC10330.1"/>
    <property type="molecule type" value="Genomic_DNA"/>
</dbReference>
<dbReference type="Gene3D" id="3.40.50.2000">
    <property type="entry name" value="Glycogen Phosphorylase B"/>
    <property type="match status" value="1"/>
</dbReference>
<sequence length="368" mass="40959">MNREMRPRVLLLSAYRADSHAAWADALVTAFPGIDWQRFELPGRHFRWRIRGNPISWLDALEGVQADAIVATSMVDLATLRGLHPTLAALPALYYFHENQFAYPVGEQQVRSVEPQMVQVYGALSAGHLAFNSAFNRDSFLDGLRALLRRMPDAVPPGVPERLSERARVLPVPVAPPRRPDGGTPERDPGLILWNHRWEYDKRPELFAEALERLTARGRDFRLALLGPRPEPPPDALQRIRQRFGAWIVADGRVPREEYDALLRRAGIVVSSTAHEFQGLSMLEASAAGARPLVPDALCYPEQYPREYRYPAGDSEALAARLDGWLTDGLPPPVDVSTLETTALLPAWARALEDLTGSVLSPAPPAVR</sequence>
<comment type="caution">
    <text evidence="8">The sequence shown here is derived from an EMBL/GenBank/DDBJ whole genome shotgun (WGS) entry which is preliminary data.</text>
</comment>
<dbReference type="Pfam" id="PF12038">
    <property type="entry name" value="QTMAN_N"/>
    <property type="match status" value="1"/>
</dbReference>
<dbReference type="SUPFAM" id="SSF53756">
    <property type="entry name" value="UDP-Glycosyltransferase/glycogen phosphorylase"/>
    <property type="match status" value="1"/>
</dbReference>
<dbReference type="STRING" id="252474.B1A74_05900"/>
<comment type="similarity">
    <text evidence="1">Belongs to the glycosyltransferase group 1 family. Glycosyltransferase 4 subfamily.</text>
</comment>
<dbReference type="InterPro" id="IPR051862">
    <property type="entry name" value="GT-like_domain_containing_1"/>
</dbReference>
<protein>
    <recommendedName>
        <fullName evidence="5">tRNA-queuosine alpha-mannosyltransferase</fullName>
        <ecNumber evidence="4">2.4.1.110</ecNumber>
    </recommendedName>
</protein>
<evidence type="ECO:0000313" key="8">
    <source>
        <dbReference type="EMBL" id="OOC10330.1"/>
    </source>
</evidence>
<name>A0A1V2ZYZ4_9GAMM</name>
<evidence type="ECO:0000256" key="2">
    <source>
        <dbReference type="ARBA" id="ARBA00022676"/>
    </source>
</evidence>